<dbReference type="InterPro" id="IPR000719">
    <property type="entry name" value="Prot_kinase_dom"/>
</dbReference>
<dbReference type="OrthoDB" id="248923at2759"/>
<evidence type="ECO:0000313" key="10">
    <source>
        <dbReference type="Proteomes" id="UP000242715"/>
    </source>
</evidence>
<dbReference type="Gene3D" id="3.30.200.20">
    <property type="entry name" value="Phosphorylase Kinase, domain 1"/>
    <property type="match status" value="1"/>
</dbReference>
<dbReference type="Proteomes" id="UP000242715">
    <property type="component" value="Unassembled WGS sequence"/>
</dbReference>
<keyword evidence="2" id="KW-0808">Transferase</keyword>
<sequence length="220" mass="25121">MEKLHLFGPQHSQKEYPTVIDQYILYEEIGRGFTSSVHRAMCLKFEETVAIKLFDYEHHNYGLHDLYRERETMALVDHPNVLKSHCSFLGEFGGKQVLWVVMPFMAEGSCLHILKAAHLDGFDEVYIAAVLVEVLKGLQYLHHHGYVHRDVKAGNILIDSDGAVKLGDFGMSACLFDSRDTYSRNTFVATPCWMAPEVIDLDHGYKFNSMRYLLAYGVKA</sequence>
<dbReference type="SMART" id="SM00220">
    <property type="entry name" value="S_TKc"/>
    <property type="match status" value="1"/>
</dbReference>
<dbReference type="InterPro" id="IPR008271">
    <property type="entry name" value="Ser/Thr_kinase_AS"/>
</dbReference>
<dbReference type="PROSITE" id="PS00107">
    <property type="entry name" value="PROTEIN_KINASE_ATP"/>
    <property type="match status" value="1"/>
</dbReference>
<dbReference type="InterPro" id="IPR047173">
    <property type="entry name" value="STRAD_A/B-like"/>
</dbReference>
<proteinExistence type="inferred from homology"/>
<dbReference type="GO" id="GO:0004674">
    <property type="term" value="F:protein serine/threonine kinase activity"/>
    <property type="evidence" value="ECO:0007669"/>
    <property type="project" value="UniProtKB-KW"/>
</dbReference>
<dbReference type="EMBL" id="DF973348">
    <property type="protein sequence ID" value="GAU27228.1"/>
    <property type="molecule type" value="Genomic_DNA"/>
</dbReference>
<dbReference type="InterPro" id="IPR017441">
    <property type="entry name" value="Protein_kinase_ATP_BS"/>
</dbReference>
<accession>A0A2Z6M756</accession>
<evidence type="ECO:0000256" key="2">
    <source>
        <dbReference type="ARBA" id="ARBA00022679"/>
    </source>
</evidence>
<evidence type="ECO:0000256" key="7">
    <source>
        <dbReference type="RuleBase" id="RU000304"/>
    </source>
</evidence>
<dbReference type="PANTHER" id="PTHR48014">
    <property type="entry name" value="SERINE/THREONINE-PROTEIN KINASE FRAY2"/>
    <property type="match status" value="1"/>
</dbReference>
<evidence type="ECO:0000259" key="8">
    <source>
        <dbReference type="PROSITE" id="PS50011"/>
    </source>
</evidence>
<dbReference type="PANTHER" id="PTHR48014:SF24">
    <property type="entry name" value="PROTEIN KINASE SUPERFAMILY PROTEIN"/>
    <property type="match status" value="1"/>
</dbReference>
<evidence type="ECO:0000256" key="4">
    <source>
        <dbReference type="ARBA" id="ARBA00022777"/>
    </source>
</evidence>
<dbReference type="SUPFAM" id="SSF56112">
    <property type="entry name" value="Protein kinase-like (PK-like)"/>
    <property type="match status" value="1"/>
</dbReference>
<dbReference type="InterPro" id="IPR011009">
    <property type="entry name" value="Kinase-like_dom_sf"/>
</dbReference>
<reference evidence="10" key="1">
    <citation type="journal article" date="2017" name="Front. Plant Sci.">
        <title>Climate Clever Clovers: New Paradigm to Reduce the Environmental Footprint of Ruminants by Breeding Low Methanogenic Forages Utilizing Haplotype Variation.</title>
        <authorList>
            <person name="Kaur P."/>
            <person name="Appels R."/>
            <person name="Bayer P.E."/>
            <person name="Keeble-Gagnere G."/>
            <person name="Wang J."/>
            <person name="Hirakawa H."/>
            <person name="Shirasawa K."/>
            <person name="Vercoe P."/>
            <person name="Stefanova K."/>
            <person name="Durmic Z."/>
            <person name="Nichols P."/>
            <person name="Revell C."/>
            <person name="Isobe S.N."/>
            <person name="Edwards D."/>
            <person name="Erskine W."/>
        </authorList>
    </citation>
    <scope>NUCLEOTIDE SEQUENCE [LARGE SCALE GENOMIC DNA]</scope>
    <source>
        <strain evidence="10">cv. Daliak</strain>
    </source>
</reference>
<evidence type="ECO:0000313" key="9">
    <source>
        <dbReference type="EMBL" id="GAU27228.1"/>
    </source>
</evidence>
<keyword evidence="4" id="KW-0418">Kinase</keyword>
<name>A0A2Z6M756_TRISU</name>
<organism evidence="9 10">
    <name type="scientific">Trifolium subterraneum</name>
    <name type="common">Subterranean clover</name>
    <dbReference type="NCBI Taxonomy" id="3900"/>
    <lineage>
        <taxon>Eukaryota</taxon>
        <taxon>Viridiplantae</taxon>
        <taxon>Streptophyta</taxon>
        <taxon>Embryophyta</taxon>
        <taxon>Tracheophyta</taxon>
        <taxon>Spermatophyta</taxon>
        <taxon>Magnoliopsida</taxon>
        <taxon>eudicotyledons</taxon>
        <taxon>Gunneridae</taxon>
        <taxon>Pentapetalae</taxon>
        <taxon>rosids</taxon>
        <taxon>fabids</taxon>
        <taxon>Fabales</taxon>
        <taxon>Fabaceae</taxon>
        <taxon>Papilionoideae</taxon>
        <taxon>50 kb inversion clade</taxon>
        <taxon>NPAAA clade</taxon>
        <taxon>Hologalegina</taxon>
        <taxon>IRL clade</taxon>
        <taxon>Trifolieae</taxon>
        <taxon>Trifolium</taxon>
    </lineage>
</organism>
<keyword evidence="5 6" id="KW-0067">ATP-binding</keyword>
<dbReference type="GO" id="GO:0043539">
    <property type="term" value="F:protein serine/threonine kinase activator activity"/>
    <property type="evidence" value="ECO:0007669"/>
    <property type="project" value="InterPro"/>
</dbReference>
<keyword evidence="7" id="KW-0723">Serine/threonine-protein kinase</keyword>
<comment type="similarity">
    <text evidence="1">Belongs to the protein kinase superfamily. STE Ser/Thr protein kinase family. STE20 subfamily.</text>
</comment>
<feature type="binding site" evidence="6">
    <location>
        <position position="52"/>
    </location>
    <ligand>
        <name>ATP</name>
        <dbReference type="ChEBI" id="CHEBI:30616"/>
    </ligand>
</feature>
<evidence type="ECO:0000256" key="6">
    <source>
        <dbReference type="PROSITE-ProRule" id="PRU10141"/>
    </source>
</evidence>
<dbReference type="Gene3D" id="1.10.510.10">
    <property type="entry name" value="Transferase(Phosphotransferase) domain 1"/>
    <property type="match status" value="1"/>
</dbReference>
<dbReference type="AlphaFoldDB" id="A0A2Z6M756"/>
<evidence type="ECO:0000256" key="1">
    <source>
        <dbReference type="ARBA" id="ARBA00008874"/>
    </source>
</evidence>
<dbReference type="PROSITE" id="PS00108">
    <property type="entry name" value="PROTEIN_KINASE_ST"/>
    <property type="match status" value="1"/>
</dbReference>
<dbReference type="Pfam" id="PF00069">
    <property type="entry name" value="Pkinase"/>
    <property type="match status" value="1"/>
</dbReference>
<protein>
    <recommendedName>
        <fullName evidence="8">Protein kinase domain-containing protein</fullName>
    </recommendedName>
</protein>
<evidence type="ECO:0000256" key="5">
    <source>
        <dbReference type="ARBA" id="ARBA00022840"/>
    </source>
</evidence>
<evidence type="ECO:0000256" key="3">
    <source>
        <dbReference type="ARBA" id="ARBA00022741"/>
    </source>
</evidence>
<dbReference type="PROSITE" id="PS50011">
    <property type="entry name" value="PROTEIN_KINASE_DOM"/>
    <property type="match status" value="1"/>
</dbReference>
<feature type="domain" description="Protein kinase" evidence="8">
    <location>
        <begin position="23"/>
        <end position="220"/>
    </location>
</feature>
<dbReference type="GO" id="GO:0005524">
    <property type="term" value="F:ATP binding"/>
    <property type="evidence" value="ECO:0007669"/>
    <property type="project" value="UniProtKB-UniRule"/>
</dbReference>
<keyword evidence="10" id="KW-1185">Reference proteome</keyword>
<gene>
    <name evidence="9" type="ORF">TSUD_108190</name>
</gene>
<keyword evidence="3 6" id="KW-0547">Nucleotide-binding</keyword>